<protein>
    <submittedName>
        <fullName evidence="2">Uncharacterized protein</fullName>
    </submittedName>
</protein>
<accession>A0A0F9WSA6</accession>
<feature type="transmembrane region" description="Helical" evidence="1">
    <location>
        <begin position="93"/>
        <end position="109"/>
    </location>
</feature>
<dbReference type="AlphaFoldDB" id="A0A0F9WSA6"/>
<dbReference type="Proteomes" id="UP000034350">
    <property type="component" value="Unassembled WGS sequence"/>
</dbReference>
<feature type="transmembrane region" description="Helical" evidence="1">
    <location>
        <begin position="68"/>
        <end position="87"/>
    </location>
</feature>
<sequence>MNLYTSTTIKTLLCLLLQTYVIYNDSKKTCMLIMGFLVLYNAIFLVYIKYKSDVFRTRFLRKHYRPSCTFLIPFYLIEVIITGLFYWFTYNHIIIVNYIILLVAYLFKIPKRRKTIPLEPSGEFFKIAFLLQDYLENNEVVLRRGDVVQILEKKGENIIVRSSRGNKYTISGLLINDDIDLVI</sequence>
<organism evidence="2 3">
    <name type="scientific">Vairimorpha ceranae</name>
    <dbReference type="NCBI Taxonomy" id="40302"/>
    <lineage>
        <taxon>Eukaryota</taxon>
        <taxon>Fungi</taxon>
        <taxon>Fungi incertae sedis</taxon>
        <taxon>Microsporidia</taxon>
        <taxon>Nosematidae</taxon>
        <taxon>Vairimorpha</taxon>
    </lineage>
</organism>
<dbReference type="OrthoDB" id="2188462at2759"/>
<gene>
    <name evidence="2" type="ORF">AAJ76_1300067750</name>
</gene>
<evidence type="ECO:0000313" key="2">
    <source>
        <dbReference type="EMBL" id="KKO75758.1"/>
    </source>
</evidence>
<dbReference type="GeneID" id="36318866"/>
<keyword evidence="1" id="KW-0472">Membrane</keyword>
<keyword evidence="1" id="KW-1133">Transmembrane helix</keyword>
<dbReference type="RefSeq" id="XP_024331500.1">
    <property type="nucleotide sequence ID" value="XM_024473964.1"/>
</dbReference>
<evidence type="ECO:0000256" key="1">
    <source>
        <dbReference type="SAM" id="Phobius"/>
    </source>
</evidence>
<name>A0A0F9WSA6_9MICR</name>
<dbReference type="VEuPathDB" id="MicrosporidiaDB:NCER_101807"/>
<feature type="transmembrane region" description="Helical" evidence="1">
    <location>
        <begin position="29"/>
        <end position="48"/>
    </location>
</feature>
<reference evidence="2 3" key="1">
    <citation type="journal article" date="2015" name="Environ. Microbiol.">
        <title>Genome analyses suggest the presence of polyploidy and recent human-driven expansions in eight global populations of the honeybee pathogen Nosema ceranae.</title>
        <authorList>
            <person name="Pelin A."/>
            <person name="Selman M."/>
            <person name="Aris-Brosou S."/>
            <person name="Farinelli L."/>
            <person name="Corradi N."/>
        </authorList>
    </citation>
    <scope>NUCLEOTIDE SEQUENCE [LARGE SCALE GENOMIC DNA]</scope>
    <source>
        <strain evidence="2 3">PA08 1199</strain>
    </source>
</reference>
<evidence type="ECO:0000313" key="3">
    <source>
        <dbReference type="Proteomes" id="UP000034350"/>
    </source>
</evidence>
<dbReference type="VEuPathDB" id="MicrosporidiaDB:G9O61_00g000390"/>
<comment type="caution">
    <text evidence="2">The sequence shown here is derived from an EMBL/GenBank/DDBJ whole genome shotgun (WGS) entry which is preliminary data.</text>
</comment>
<proteinExistence type="predicted"/>
<dbReference type="VEuPathDB" id="MicrosporidiaDB:AAJ76_1300067750"/>
<keyword evidence="1" id="KW-0812">Transmembrane</keyword>
<keyword evidence="3" id="KW-1185">Reference proteome</keyword>
<dbReference type="EMBL" id="JPQZ01000013">
    <property type="protein sequence ID" value="KKO75758.1"/>
    <property type="molecule type" value="Genomic_DNA"/>
</dbReference>